<dbReference type="Proteomes" id="UP001281761">
    <property type="component" value="Unassembled WGS sequence"/>
</dbReference>
<feature type="coiled-coil region" evidence="3">
    <location>
        <begin position="836"/>
        <end position="870"/>
    </location>
</feature>
<name>A0ABQ9Y3G4_9EUKA</name>
<feature type="domain" description="SEC7" evidence="5">
    <location>
        <begin position="638"/>
        <end position="846"/>
    </location>
</feature>
<sequence>MKKLWVMKHSDLAKGYKAILDSLPILKHKELKQNLESVRDSLLKEKPETCTEQYFSPIRKAFSVGSTKTLEMCLQCLKLFVSNGFIHGTSSWDEKNHQSSFIDEIVNMIETATRHNKYEMPTFVISTIETLLCSPHISVHQHHIKSLLISFLVSYTLIELVEDQQRALTIFRNSLAAPFGRFLKESMNRDDQISLQESIMSPLTPRSPIPEHEMYTPSPTLPMHPRLTSTGPIASERNNQSSSPTNDSPTDTFQGVEPSGDENSVEEKQQEQTNQPSAHQNELREKQMEISEPPKDETLEAEHSIIASEPKPLEEGVQIVELSEDRSSDTPMSPPNHMSLNTDTPSFSLVSRSPLPQSSTPGSDKEPTLLDDCCYILSTLCQLGKSANKDHEKYFQNLSVPIVGQDLLRCCEDFKLLCLTGTRHVLTTRADAFKHKQLMHVVKRDVVQLILHNLAHSHLQVFRFSLAITSQIIILYQLKCKDELSFILPILIKSAQLSEVDRSFLRTNASLPELKERTSIVELLTVTFKLDSFLPNLFFTFDCDIAQPNLFEQLILLICELTSAHALARPDQDHLPPFVMTQGEYTLQKLEIVGLRALNTIVQSLTQWASAHALHVVTNDPREAVAAPKETDIESETTFGATRKLRQRLERGIELFNKSFKKGIEFLTSNGICEHTPESLAQFIFENETLSRSQIGEFFGQAGEFYIETTRCYLSLFNFEGTFIDQALSKFLSTFRISGESQKIYRIIECFGDEYFEQNPGSFPNAECAFMIAYQCLILHSVAHTGMLAQLPKHVFVEQGQGQGVSDDYLREAYDRVITNEIKVFNDDDERTQAALADQKAKVKNKKQLEKKMKEEAEEQRKLHAQLMSERMNDLQKNQESNLTLGQSIVVENGNLAKVLASPSLVEQTKGIFDVCSIPLFESAFACLKATKTPEVVKLSLSIIKMLVHMAAMFDIPDQLDSFMWKLSTFISTFTNYQVEYKHVQTISLLFSFADTKLHDDDTSGDGNMLRHNFQYLVALSGDLHELYQIHCTQKEKEEELNSTLSRMKSLHKEDKPKDISKAEKEALTSTDETAPIAQSCFTTSLNGLQQAYTAKNAYSLFTTFNFSFGVIDSFYSNSINLNASSFVSFMNALCIFTERAVSSQMLRDDGLSPTNPSLTSNALHSSFTIALFFLSKLIDVCTNNNEIRPLGVWDRLWPSLSSHLLHIIVSLVCLDNTDPSSLQQKDNIETMVIAALRKIVLSMFSRHDLKCPMPIPFFLKKMREEEDEKDNEKEKEPTENEDKKKDDQTDDSTQRQSRYLLSRSATAIPSKKPDSLLPWADLMTTQLTRQPGVNITSRQSIFLRPFESLSTNHVSLNIRRLALQCIKQLVDTSSTKLLSGWHSVFTVLKQLANNNETIDTAFGILVNVIETKAHLFVPFGISSCVAALVAFIKNEHSIQITNSAILLLSYIIGVVGGDRDLNELPITKLSEKPDAKAARIAAHQPASPAEAELIACVKSHFGVFDYQHLVEFFYPVFVGFFEATTDKRLNVQKHSYTCLFDLFKKYSSRFPPEFLQFLWNGLIKPIIEDFRMTMMTLPAKTVARPRTTSDSVDTARGRQNTITASPMNDASPSTPQPKTETWLDAIFDPVIENLIEIVGTSYDALTEQMQPEMRQGSQLHPTTHPIADILDILCSYILLPNSTNEEGISHLTKLVITTSAKLKDTEWTSVIDQYTRLIESSIPIFFVPSKLPSTEPPSPQQPSPSPTAQSPSPTSPPSSSPEPQNKTPTTSKPKHLAPTPPAPVNDTFVKVNKKAVQRRSVLQTRLMGSLETVINHLQLHPPLESNVPRQSLTHFFLSLLTCIRYLTSYTQNFNRDLEVRTRMTIEGVDNTPDSGPSLFTLEATATLILLNTLYSLAYPSPQSNSEEAPNTTLPEELRSKAKDMLMNEIFTFLMSHIALQCAHSHLESLSIFGPALTLAVNSLDLQQWPSRITSYKSTLSDSFTSNDFKHLLYMSSVSSSNVRKEVTTLLTHHQLQNITDIPETDPKTIVHTQLREFDKAKKALEERDDGQPIIKLEDVKNGIISYKLVARMQELNVPPHAVICCLHTLHRLPQSELNNFAPLLFPILSILTDSSFADCRRYASLVMTKLVHNQPTIVPDPVFSHPFIQNSFVLQNGPFQVRDQYCLGVRPSLDGK</sequence>
<dbReference type="Pfam" id="PF09324">
    <property type="entry name" value="Sec7-like_HDS"/>
    <property type="match status" value="1"/>
</dbReference>
<dbReference type="PANTHER" id="PTHR10663">
    <property type="entry name" value="GUANYL-NUCLEOTIDE EXCHANGE FACTOR"/>
    <property type="match status" value="1"/>
</dbReference>
<evidence type="ECO:0000256" key="1">
    <source>
        <dbReference type="ARBA" id="ARBA00004496"/>
    </source>
</evidence>
<dbReference type="Gene3D" id="1.10.220.20">
    <property type="match status" value="1"/>
</dbReference>
<feature type="region of interest" description="Disordered" evidence="4">
    <location>
        <begin position="199"/>
        <end position="297"/>
    </location>
</feature>
<feature type="compositionally biased region" description="Basic and acidic residues" evidence="4">
    <location>
        <begin position="1271"/>
        <end position="1288"/>
    </location>
</feature>
<proteinExistence type="predicted"/>
<feature type="compositionally biased region" description="Polar residues" evidence="4">
    <location>
        <begin position="1587"/>
        <end position="1617"/>
    </location>
</feature>
<dbReference type="InterPro" id="IPR035999">
    <property type="entry name" value="Sec7_dom_sf"/>
</dbReference>
<feature type="region of interest" description="Disordered" evidence="4">
    <location>
        <begin position="1584"/>
        <end position="1617"/>
    </location>
</feature>
<dbReference type="SMART" id="SM00222">
    <property type="entry name" value="Sec7"/>
    <property type="match status" value="1"/>
</dbReference>
<feature type="region of interest" description="Disordered" evidence="4">
    <location>
        <begin position="323"/>
        <end position="365"/>
    </location>
</feature>
<dbReference type="PANTHER" id="PTHR10663:SF395">
    <property type="entry name" value="SEC7 DOMAIN CONTAINING PROTEIN"/>
    <property type="match status" value="1"/>
</dbReference>
<keyword evidence="7" id="KW-1185">Reference proteome</keyword>
<feature type="region of interest" description="Disordered" evidence="4">
    <location>
        <begin position="1730"/>
        <end position="1788"/>
    </location>
</feature>
<comment type="subcellular location">
    <subcellularLocation>
        <location evidence="1">Cytoplasm</location>
    </subcellularLocation>
</comment>
<dbReference type="SUPFAM" id="SSF48425">
    <property type="entry name" value="Sec7 domain"/>
    <property type="match status" value="1"/>
</dbReference>
<feature type="compositionally biased region" description="Basic and acidic residues" evidence="4">
    <location>
        <begin position="1051"/>
        <end position="1066"/>
    </location>
</feature>
<feature type="compositionally biased region" description="Low complexity" evidence="4">
    <location>
        <begin position="238"/>
        <end position="252"/>
    </location>
</feature>
<keyword evidence="2" id="KW-0963">Cytoplasm</keyword>
<gene>
    <name evidence="6" type="ORF">BLNAU_6746</name>
</gene>
<organism evidence="6 7">
    <name type="scientific">Blattamonas nauphoetae</name>
    <dbReference type="NCBI Taxonomy" id="2049346"/>
    <lineage>
        <taxon>Eukaryota</taxon>
        <taxon>Metamonada</taxon>
        <taxon>Preaxostyla</taxon>
        <taxon>Oxymonadida</taxon>
        <taxon>Blattamonas</taxon>
    </lineage>
</organism>
<evidence type="ECO:0000313" key="6">
    <source>
        <dbReference type="EMBL" id="KAK2958259.1"/>
    </source>
</evidence>
<protein>
    <submittedName>
        <fullName evidence="6">Brefeldin A-inhibited guanine nucleotide-exchange protein 2</fullName>
    </submittedName>
</protein>
<dbReference type="InterPro" id="IPR000904">
    <property type="entry name" value="Sec7_dom"/>
</dbReference>
<dbReference type="Gene3D" id="1.10.1000.11">
    <property type="entry name" value="Arf Nucleotide-binding Site Opener,domain 2"/>
    <property type="match status" value="1"/>
</dbReference>
<dbReference type="PROSITE" id="PS50190">
    <property type="entry name" value="SEC7"/>
    <property type="match status" value="1"/>
</dbReference>
<feature type="region of interest" description="Disordered" evidence="4">
    <location>
        <begin position="1043"/>
        <end position="1066"/>
    </location>
</feature>
<feature type="compositionally biased region" description="Polar residues" evidence="4">
    <location>
        <begin position="336"/>
        <end position="362"/>
    </location>
</feature>
<feature type="compositionally biased region" description="Pro residues" evidence="4">
    <location>
        <begin position="1735"/>
        <end position="1746"/>
    </location>
</feature>
<evidence type="ECO:0000256" key="4">
    <source>
        <dbReference type="SAM" id="MobiDB-lite"/>
    </source>
</evidence>
<dbReference type="SUPFAM" id="SSF48371">
    <property type="entry name" value="ARM repeat"/>
    <property type="match status" value="1"/>
</dbReference>
<dbReference type="InterPro" id="IPR016024">
    <property type="entry name" value="ARM-type_fold"/>
</dbReference>
<reference evidence="6 7" key="1">
    <citation type="journal article" date="2022" name="bioRxiv">
        <title>Genomics of Preaxostyla Flagellates Illuminates Evolutionary Transitions and the Path Towards Mitochondrial Loss.</title>
        <authorList>
            <person name="Novak L.V.F."/>
            <person name="Treitli S.C."/>
            <person name="Pyrih J."/>
            <person name="Halakuc P."/>
            <person name="Pipaliya S.V."/>
            <person name="Vacek V."/>
            <person name="Brzon O."/>
            <person name="Soukal P."/>
            <person name="Eme L."/>
            <person name="Dacks J.B."/>
            <person name="Karnkowska A."/>
            <person name="Elias M."/>
            <person name="Hampl V."/>
        </authorList>
    </citation>
    <scope>NUCLEOTIDE SEQUENCE [LARGE SCALE GENOMIC DNA]</scope>
    <source>
        <strain evidence="6">NAU3</strain>
        <tissue evidence="6">Gut</tissue>
    </source>
</reference>
<dbReference type="Pfam" id="PF01369">
    <property type="entry name" value="Sec7"/>
    <property type="match status" value="1"/>
</dbReference>
<feature type="compositionally biased region" description="Basic and acidic residues" evidence="4">
    <location>
        <begin position="281"/>
        <end position="297"/>
    </location>
</feature>
<feature type="region of interest" description="Disordered" evidence="4">
    <location>
        <begin position="1265"/>
        <end position="1305"/>
    </location>
</feature>
<evidence type="ECO:0000259" key="5">
    <source>
        <dbReference type="PROSITE" id="PS50190"/>
    </source>
</evidence>
<accession>A0ABQ9Y3G4</accession>
<keyword evidence="3" id="KW-0175">Coiled coil</keyword>
<dbReference type="CDD" id="cd00171">
    <property type="entry name" value="Sec7"/>
    <property type="match status" value="1"/>
</dbReference>
<dbReference type="InterPro" id="IPR032691">
    <property type="entry name" value="Mon2/Sec7/BIG1-like_HUS"/>
</dbReference>
<feature type="compositionally biased region" description="Polar residues" evidence="4">
    <location>
        <begin position="271"/>
        <end position="280"/>
    </location>
</feature>
<evidence type="ECO:0000256" key="2">
    <source>
        <dbReference type="ARBA" id="ARBA00022490"/>
    </source>
</evidence>
<dbReference type="InterPro" id="IPR015403">
    <property type="entry name" value="Mon2/Sec7/BIG1-like_HDS"/>
</dbReference>
<dbReference type="InterPro" id="IPR023394">
    <property type="entry name" value="Sec7_C_sf"/>
</dbReference>
<evidence type="ECO:0000313" key="7">
    <source>
        <dbReference type="Proteomes" id="UP001281761"/>
    </source>
</evidence>
<evidence type="ECO:0000256" key="3">
    <source>
        <dbReference type="SAM" id="Coils"/>
    </source>
</evidence>
<dbReference type="Pfam" id="PF12783">
    <property type="entry name" value="Sec7-like_HUS"/>
    <property type="match status" value="1"/>
</dbReference>
<dbReference type="EMBL" id="JARBJD010000039">
    <property type="protein sequence ID" value="KAK2958259.1"/>
    <property type="molecule type" value="Genomic_DNA"/>
</dbReference>
<comment type="caution">
    <text evidence="6">The sequence shown here is derived from an EMBL/GenBank/DDBJ whole genome shotgun (WGS) entry which is preliminary data.</text>
</comment>